<proteinExistence type="predicted"/>
<evidence type="ECO:0000313" key="1">
    <source>
        <dbReference type="EMBL" id="MBL7526171.1"/>
    </source>
</evidence>
<keyword evidence="2" id="KW-1185">Reference proteome</keyword>
<name>A0ABS1W9Y9_9GAMM</name>
<evidence type="ECO:0000313" key="2">
    <source>
        <dbReference type="Proteomes" id="UP000809910"/>
    </source>
</evidence>
<gene>
    <name evidence="1" type="ORF">I5282_06250</name>
</gene>
<protein>
    <submittedName>
        <fullName evidence="1">Uncharacterized protein</fullName>
    </submittedName>
</protein>
<organism evidence="1 2">
    <name type="scientific">Legionella bononiensis</name>
    <dbReference type="NCBI Taxonomy" id="2793102"/>
    <lineage>
        <taxon>Bacteria</taxon>
        <taxon>Pseudomonadati</taxon>
        <taxon>Pseudomonadota</taxon>
        <taxon>Gammaproteobacteria</taxon>
        <taxon>Legionellales</taxon>
        <taxon>Legionellaceae</taxon>
        <taxon>Legionella</taxon>
    </lineage>
</organism>
<dbReference type="EMBL" id="JADWVN010000009">
    <property type="protein sequence ID" value="MBL7526171.1"/>
    <property type="molecule type" value="Genomic_DNA"/>
</dbReference>
<dbReference type="Proteomes" id="UP000809910">
    <property type="component" value="Unassembled WGS sequence"/>
</dbReference>
<comment type="caution">
    <text evidence="1">The sequence shown here is derived from an EMBL/GenBank/DDBJ whole genome shotgun (WGS) entry which is preliminary data.</text>
</comment>
<dbReference type="RefSeq" id="WP_203110867.1">
    <property type="nucleotide sequence ID" value="NZ_JADOBG010000020.1"/>
</dbReference>
<accession>A0ABS1W9Y9</accession>
<reference evidence="1 2" key="1">
    <citation type="submission" date="2020-12" db="EMBL/GenBank/DDBJ databases">
        <title>WGS of Legionella: environmental sample.</title>
        <authorList>
            <person name="Cristino S."/>
            <person name="Girolamini L."/>
            <person name="Salaris S."/>
            <person name="Pascale M.R."/>
            <person name="Mazzotta M."/>
            <person name="Orsini M."/>
            <person name="Grottola A."/>
        </authorList>
    </citation>
    <scope>NUCLEOTIDE SEQUENCE [LARGE SCALE GENOMIC DNA]</scope>
    <source>
        <strain evidence="1 2">30cs62</strain>
    </source>
</reference>
<sequence>MIQLTQELGASGTLIPCDTRLNQSIIAQFKNREQAATISPADVQFLLKSYKERWNSVIDTEDDYTLNCQGINQIWISFAQELAEFTGMHLYQVLIPSITNLKDFNNLTFLTETTRMENFYVGHGGKTLYRKRGFCEHLLNNGLRLSTYRDISNTKLNLVTIDELSRLKSCKQTNGDFKIGSEVFVNFWDFMNRKVFPHLLDRGEMPFELLPRLLSLVEHYFNLKCAGADYAIFKKAAKEFFKLVSHGDLNNINYFYGQHISFQSRDYYLLDFLIAINMSRSYDLDNLLNALLLWLYSINPALKSCLGALKSVYSSLPDQQSSSSSSQTVASSSVPYNEQLHQCYCLIVSLMTTAFEMWPFTGGTISLWDLNNYVFPQAKEIYQYFLPALSENREHDLEDIYLLVKEQFFAPVPVKMGIFSWISHFYSTTRWYECVGQGRLDKLDIFWYEPELLLHALLHFKPTSSVITPHINQFLDDLVQTYAQNCNDLLKRFRVNILFTHLLKKFDPQDKASLRMLLELYDLTKTRIIFLDNCANYIGNRLIQINLNQPGRSLLFYAFVSRADNSKVTISMTGLKLVSSIIDAFKEALHSPSLSLSEISRQSMFSYLRNLGRPILTVGELEVARNSAVCLDYLGSPT</sequence>